<evidence type="ECO:0008006" key="2">
    <source>
        <dbReference type="Google" id="ProtNLM"/>
    </source>
</evidence>
<sequence length="300" mass="34178">MKTINIISIAFLLFFAGSQSLFAQPVDRTGILHPKGLLWKIEKPGMSPVYLYGTMHVSDADVIRLPAPAEKAFLNADHFVMEMLLNFKAVGYVTRASFFDDGRTLKQLMGNVDYQKLASLANKRLFLPESALRHMKPWAVLVLLLMPVEDQAQGGAVLDMVLYRRAVQHNIPVMGLETPQEQVSVFDSMAMDEQLWLLNRAVREIKVTDRQMPEMLRAYLAQDLAQLVALQQQFMYDDSQIDDRFMHQLLDVRNIRMVKRLQPILEKGNAFIAIGALHLPTRVGVLHLLEQQGYRVSPVY</sequence>
<name>A0A3B0WWS0_9ZZZZ</name>
<dbReference type="Pfam" id="PF01963">
    <property type="entry name" value="TraB_PrgY_gumN"/>
    <property type="match status" value="1"/>
</dbReference>
<proteinExistence type="predicted"/>
<reference evidence="1" key="1">
    <citation type="submission" date="2018-06" db="EMBL/GenBank/DDBJ databases">
        <authorList>
            <person name="Zhirakovskaya E."/>
        </authorList>
    </citation>
    <scope>NUCLEOTIDE SEQUENCE</scope>
</reference>
<evidence type="ECO:0000313" key="1">
    <source>
        <dbReference type="EMBL" id="VAW59941.1"/>
    </source>
</evidence>
<gene>
    <name evidence="1" type="ORF">MNBD_GAMMA11-3385</name>
</gene>
<dbReference type="InterPro" id="IPR002816">
    <property type="entry name" value="TraB/PrgY/GumN_fam"/>
</dbReference>
<dbReference type="AlphaFoldDB" id="A0A3B0WWS0"/>
<dbReference type="CDD" id="cd14789">
    <property type="entry name" value="Tiki"/>
    <property type="match status" value="1"/>
</dbReference>
<dbReference type="PANTHER" id="PTHR40590:SF1">
    <property type="entry name" value="CYTOPLASMIC PROTEIN"/>
    <property type="match status" value="1"/>
</dbReference>
<dbReference type="InterPro" id="IPR047111">
    <property type="entry name" value="YbaP-like"/>
</dbReference>
<accession>A0A3B0WWS0</accession>
<dbReference type="PANTHER" id="PTHR40590">
    <property type="entry name" value="CYTOPLASMIC PROTEIN-RELATED"/>
    <property type="match status" value="1"/>
</dbReference>
<dbReference type="EMBL" id="UOFG01000101">
    <property type="protein sequence ID" value="VAW59941.1"/>
    <property type="molecule type" value="Genomic_DNA"/>
</dbReference>
<protein>
    <recommendedName>
        <fullName evidence="2">TraB/GumN family protein</fullName>
    </recommendedName>
</protein>
<organism evidence="1">
    <name type="scientific">hydrothermal vent metagenome</name>
    <dbReference type="NCBI Taxonomy" id="652676"/>
    <lineage>
        <taxon>unclassified sequences</taxon>
        <taxon>metagenomes</taxon>
        <taxon>ecological metagenomes</taxon>
    </lineage>
</organism>